<name>A0ABV7MEE7_9PROT</name>
<gene>
    <name evidence="2" type="ORF">ACFONP_13990</name>
</gene>
<reference evidence="3" key="1">
    <citation type="journal article" date="2019" name="Int. J. Syst. Evol. Microbiol.">
        <title>The Global Catalogue of Microorganisms (GCM) 10K type strain sequencing project: providing services to taxonomists for standard genome sequencing and annotation.</title>
        <authorList>
            <consortium name="The Broad Institute Genomics Platform"/>
            <consortium name="The Broad Institute Genome Sequencing Center for Infectious Disease"/>
            <person name="Wu L."/>
            <person name="Ma J."/>
        </authorList>
    </citation>
    <scope>NUCLEOTIDE SEQUENCE [LARGE SCALE GENOMIC DNA]</scope>
    <source>
        <strain evidence="3">KCTC 22245</strain>
    </source>
</reference>
<comment type="caution">
    <text evidence="2">The sequence shown here is derived from an EMBL/GenBank/DDBJ whole genome shotgun (WGS) entry which is preliminary data.</text>
</comment>
<dbReference type="Proteomes" id="UP001595607">
    <property type="component" value="Unassembled WGS sequence"/>
</dbReference>
<keyword evidence="1" id="KW-0812">Transmembrane</keyword>
<evidence type="ECO:0008006" key="4">
    <source>
        <dbReference type="Google" id="ProtNLM"/>
    </source>
</evidence>
<evidence type="ECO:0000313" key="2">
    <source>
        <dbReference type="EMBL" id="MFC3303839.1"/>
    </source>
</evidence>
<accession>A0ABV7MEE7</accession>
<keyword evidence="1" id="KW-0472">Membrane</keyword>
<keyword evidence="3" id="KW-1185">Reference proteome</keyword>
<dbReference type="RefSeq" id="WP_189576757.1">
    <property type="nucleotide sequence ID" value="NZ_BMXU01000002.1"/>
</dbReference>
<feature type="transmembrane region" description="Helical" evidence="1">
    <location>
        <begin position="80"/>
        <end position="98"/>
    </location>
</feature>
<evidence type="ECO:0000313" key="3">
    <source>
        <dbReference type="Proteomes" id="UP001595607"/>
    </source>
</evidence>
<feature type="transmembrane region" description="Helical" evidence="1">
    <location>
        <begin position="57"/>
        <end position="75"/>
    </location>
</feature>
<keyword evidence="1" id="KW-1133">Transmembrane helix</keyword>
<sequence>MKPGILFWIVGVLALLFNGYGCFDYFMTVSAGTDYLASQGWSQEQIAYWEAMPAWRVALWAIGVFSGLLAAILFLMRKAFAVLLFAIGPVVFVLNLLATLFDGGPEVMGASYYVASMVVLAIIVFFWWYARRQKKKGVLA</sequence>
<organism evidence="2 3">
    <name type="scientific">Parvularcula lutaonensis</name>
    <dbReference type="NCBI Taxonomy" id="491923"/>
    <lineage>
        <taxon>Bacteria</taxon>
        <taxon>Pseudomonadati</taxon>
        <taxon>Pseudomonadota</taxon>
        <taxon>Alphaproteobacteria</taxon>
        <taxon>Parvularculales</taxon>
        <taxon>Parvularculaceae</taxon>
        <taxon>Parvularcula</taxon>
    </lineage>
</organism>
<evidence type="ECO:0000256" key="1">
    <source>
        <dbReference type="SAM" id="Phobius"/>
    </source>
</evidence>
<feature type="transmembrane region" description="Helical" evidence="1">
    <location>
        <begin position="110"/>
        <end position="130"/>
    </location>
</feature>
<protein>
    <recommendedName>
        <fullName evidence="4">Lipoprotein</fullName>
    </recommendedName>
</protein>
<proteinExistence type="predicted"/>
<dbReference type="EMBL" id="JBHRVA010000003">
    <property type="protein sequence ID" value="MFC3303839.1"/>
    <property type="molecule type" value="Genomic_DNA"/>
</dbReference>